<dbReference type="EMBL" id="JGYK01000001">
    <property type="protein sequence ID" value="KFI39660.1"/>
    <property type="molecule type" value="Genomic_DNA"/>
</dbReference>
<feature type="transmembrane region" description="Helical" evidence="2">
    <location>
        <begin position="665"/>
        <end position="688"/>
    </location>
</feature>
<sequence length="709" mass="75691">MVSAAVALLLAWPAYASTTVSMYDSANDDFVAGATPVTGKRPKLTLTKRLTQMDAHKATGSSQDAGKAVMAPGIGVVFKLTEVTPGPGGVAGMRPDQNRSYTRTSNVCTGTTDAKGRIAVGGGTGSGVWIRNGIPAEFPGGVHYYLLEETSSPYDDGSPSGYAKTEASILDLPYRATNTTRTMDGSGQVTSTSNEEGFVYHLHLFPKNKTEQQLTKRAVGVMDSAGHNRSDLVAQVGDTITWEITQRFYDGNTGSHPNQDGRLDLQEMLSCPTPNLSAPDECYEMEDRLPSSLQYQTGSSQVVGSWEDENGALNSTRMDTTANGSLRLPLNPLGSGNSDGVTHVAAGRCPGPQGNGSPPALMFDSWSSGTTFLYYKWGGPDLSQVFQPSQPVSHRNMKMTITYKTKVTGVGDSEASPAGLILNAVHADHIDNVTKPTPIAASAEVATAGLQFAKTNRQVDKGLVGAVFRLTKPDDGAGFLYSDGKFYKESDPKPEGVSVIEATANKISEEQSLLTGHYAKYQPKGQGIVTFAGLPILGEDGRVTTENSRLKFGLVEYRAGKEHELSNSSLSFNPSSNPYNNAPSYQFARKTFITVDFSAYSGESFEEIVQARHGMAGDVPTNLFGDYQADRAKVSAKFENAEGKNLTLGIVNWKSDEKDPTQVGALPLTGGVGIGLMLLAGLALMTLIGYQIHRRFISDPLPPGHHRAA</sequence>
<feature type="chain" id="PRO_5009746101" description="Cell surface protein" evidence="3">
    <location>
        <begin position="17"/>
        <end position="709"/>
    </location>
</feature>
<proteinExistence type="predicted"/>
<evidence type="ECO:0000313" key="5">
    <source>
        <dbReference type="Proteomes" id="UP000029015"/>
    </source>
</evidence>
<evidence type="ECO:0008006" key="6">
    <source>
        <dbReference type="Google" id="ProtNLM"/>
    </source>
</evidence>
<keyword evidence="2" id="KW-0472">Membrane</keyword>
<evidence type="ECO:0000313" key="4">
    <source>
        <dbReference type="EMBL" id="KFI39660.1"/>
    </source>
</evidence>
<comment type="caution">
    <text evidence="4">The sequence shown here is derived from an EMBL/GenBank/DDBJ whole genome shotgun (WGS) entry which is preliminary data.</text>
</comment>
<dbReference type="GO" id="GO:0005975">
    <property type="term" value="P:carbohydrate metabolic process"/>
    <property type="evidence" value="ECO:0007669"/>
    <property type="project" value="UniProtKB-ARBA"/>
</dbReference>
<evidence type="ECO:0000256" key="3">
    <source>
        <dbReference type="SAM" id="SignalP"/>
    </source>
</evidence>
<keyword evidence="3" id="KW-0732">Signal</keyword>
<evidence type="ECO:0000256" key="2">
    <source>
        <dbReference type="SAM" id="Phobius"/>
    </source>
</evidence>
<feature type="compositionally biased region" description="Polar residues" evidence="1">
    <location>
        <begin position="98"/>
        <end position="108"/>
    </location>
</feature>
<evidence type="ECO:0000256" key="1">
    <source>
        <dbReference type="SAM" id="MobiDB-lite"/>
    </source>
</evidence>
<dbReference type="Proteomes" id="UP000029015">
    <property type="component" value="Unassembled WGS sequence"/>
</dbReference>
<dbReference type="PATRIC" id="fig|1437605.7.peg.82"/>
<keyword evidence="2" id="KW-0812">Transmembrane</keyword>
<dbReference type="RefSeq" id="WP_033503911.1">
    <property type="nucleotide sequence ID" value="NZ_CP011786.1"/>
</dbReference>
<dbReference type="KEGG" id="bact:AB656_00420"/>
<keyword evidence="5" id="KW-1185">Reference proteome</keyword>
<feature type="signal peptide" evidence="3">
    <location>
        <begin position="1"/>
        <end position="16"/>
    </location>
</feature>
<feature type="region of interest" description="Disordered" evidence="1">
    <location>
        <begin position="88"/>
        <end position="108"/>
    </location>
</feature>
<keyword evidence="2" id="KW-1133">Transmembrane helix</keyword>
<dbReference type="eggNOG" id="ENOG5031JKK">
    <property type="taxonomic scope" value="Bacteria"/>
</dbReference>
<gene>
    <name evidence="4" type="ORF">BACT_0360</name>
</gene>
<name>A0A086YZG0_9BIFI</name>
<accession>A0A086YZG0</accession>
<protein>
    <recommendedName>
        <fullName evidence="6">Cell surface protein</fullName>
    </recommendedName>
</protein>
<dbReference type="OrthoDB" id="3240424at2"/>
<organism evidence="4 5">
    <name type="scientific">Bifidobacterium actinocoloniiforme DSM 22766</name>
    <dbReference type="NCBI Taxonomy" id="1437605"/>
    <lineage>
        <taxon>Bacteria</taxon>
        <taxon>Bacillati</taxon>
        <taxon>Actinomycetota</taxon>
        <taxon>Actinomycetes</taxon>
        <taxon>Bifidobacteriales</taxon>
        <taxon>Bifidobacteriaceae</taxon>
        <taxon>Bifidobacterium</taxon>
    </lineage>
</organism>
<dbReference type="AlphaFoldDB" id="A0A086YZG0"/>
<dbReference type="InterPro" id="IPR013783">
    <property type="entry name" value="Ig-like_fold"/>
</dbReference>
<dbReference type="Gene3D" id="2.60.40.10">
    <property type="entry name" value="Immunoglobulins"/>
    <property type="match status" value="1"/>
</dbReference>
<reference evidence="4 5" key="1">
    <citation type="submission" date="2014-03" db="EMBL/GenBank/DDBJ databases">
        <title>Genomics of Bifidobacteria.</title>
        <authorList>
            <person name="Ventura M."/>
            <person name="Milani C."/>
            <person name="Lugli G.A."/>
        </authorList>
    </citation>
    <scope>NUCLEOTIDE SEQUENCE [LARGE SCALE GENOMIC DNA]</scope>
    <source>
        <strain evidence="4 5">DSM 22766</strain>
    </source>
</reference>